<protein>
    <submittedName>
        <fullName evidence="1">Uncharacterized protein</fullName>
    </submittedName>
</protein>
<dbReference type="Proteomes" id="UP000053719">
    <property type="component" value="Unassembled WGS sequence"/>
</dbReference>
<organism evidence="1 2">
    <name type="scientific">Lactococcus lactis subsp. lactis</name>
    <name type="common">Streptococcus lactis</name>
    <dbReference type="NCBI Taxonomy" id="1360"/>
    <lineage>
        <taxon>Bacteria</taxon>
        <taxon>Bacillati</taxon>
        <taxon>Bacillota</taxon>
        <taxon>Bacilli</taxon>
        <taxon>Lactobacillales</taxon>
        <taxon>Streptococcaceae</taxon>
        <taxon>Lactococcus</taxon>
    </lineage>
</organism>
<reference evidence="2" key="1">
    <citation type="submission" date="2015-10" db="EMBL/GenBank/DDBJ databases">
        <title>Draft Genome Sequences of 11 Lactococcus lactis subspecies cremoris strains.</title>
        <authorList>
            <person name="Wels M."/>
            <person name="Backus L."/>
            <person name="Boekhorst J."/>
            <person name="Dijkstra A."/>
            <person name="Beerthuizen M."/>
            <person name="Kelly W."/>
            <person name="Siezen R."/>
            <person name="Bachmann H."/>
            <person name="Van Hijum S."/>
        </authorList>
    </citation>
    <scope>NUCLEOTIDE SEQUENCE [LARGE SCALE GENOMIC DNA]</scope>
    <source>
        <strain evidence="2">M20</strain>
    </source>
</reference>
<dbReference type="EMBL" id="LKLU01000100">
    <property type="protein sequence ID" value="KSU19947.1"/>
    <property type="molecule type" value="Genomic_DNA"/>
</dbReference>
<dbReference type="AlphaFoldDB" id="A0A0V8E2C1"/>
<evidence type="ECO:0000313" key="1">
    <source>
        <dbReference type="EMBL" id="KSU19947.1"/>
    </source>
</evidence>
<evidence type="ECO:0000313" key="2">
    <source>
        <dbReference type="Proteomes" id="UP000053719"/>
    </source>
</evidence>
<gene>
    <name evidence="1" type="ORF">M20_1789</name>
</gene>
<name>A0A0V8E2C1_LACLL</name>
<comment type="caution">
    <text evidence="1">The sequence shown here is derived from an EMBL/GenBank/DDBJ whole genome shotgun (WGS) entry which is preliminary data.</text>
</comment>
<sequence>MMTYSLKLYENSKIKSPNKFLGLLVYLILSYLILSSMHEMNFRL</sequence>
<proteinExistence type="predicted"/>
<accession>A0A0V8E2C1</accession>